<accession>S9RP77</accession>
<feature type="transmembrane region" description="Helical" evidence="1">
    <location>
        <begin position="113"/>
        <end position="131"/>
    </location>
</feature>
<sequence>MSNIVSNILFFQLGRPLLFENEAQSAKVVAVLFEMEPLPLMFTNGPLYMAIAALIGVIHGLVFYWIEPALPRGIVARGLAFGAILWALMALYFEFHTPFNMFGEPVALVAVELVFWIAVVAVQGLVLSIIYGRSRDELASPVE</sequence>
<protein>
    <submittedName>
        <fullName evidence="2">Putative transmembrane protein</fullName>
    </submittedName>
</protein>
<evidence type="ECO:0000256" key="1">
    <source>
        <dbReference type="SAM" id="Phobius"/>
    </source>
</evidence>
<dbReference type="eggNOG" id="ENOG5032R5Y">
    <property type="taxonomic scope" value="Bacteria"/>
</dbReference>
<evidence type="ECO:0000313" key="3">
    <source>
        <dbReference type="Proteomes" id="UP000015347"/>
    </source>
</evidence>
<proteinExistence type="predicted"/>
<feature type="transmembrane region" description="Helical" evidence="1">
    <location>
        <begin position="74"/>
        <end position="93"/>
    </location>
</feature>
<gene>
    <name evidence="2" type="ORF">Salmuc_03106</name>
</gene>
<dbReference type="AlphaFoldDB" id="S9RP77"/>
<dbReference type="EMBL" id="APVH01000066">
    <property type="protein sequence ID" value="EPX75819.1"/>
    <property type="molecule type" value="Genomic_DNA"/>
</dbReference>
<keyword evidence="1" id="KW-0472">Membrane</keyword>
<keyword evidence="3" id="KW-1185">Reference proteome</keyword>
<evidence type="ECO:0000313" key="2">
    <source>
        <dbReference type="EMBL" id="EPX75819.1"/>
    </source>
</evidence>
<dbReference type="OrthoDB" id="7839791at2"/>
<keyword evidence="1 2" id="KW-0812">Transmembrane</keyword>
<keyword evidence="1" id="KW-1133">Transmembrane helix</keyword>
<dbReference type="HOGENOM" id="CLU_1657703_0_0_5"/>
<organism evidence="2 3">
    <name type="scientific">Salipiger mucosus DSM 16094</name>
    <dbReference type="NCBI Taxonomy" id="1123237"/>
    <lineage>
        <taxon>Bacteria</taxon>
        <taxon>Pseudomonadati</taxon>
        <taxon>Pseudomonadota</taxon>
        <taxon>Alphaproteobacteria</taxon>
        <taxon>Rhodobacterales</taxon>
        <taxon>Roseobacteraceae</taxon>
        <taxon>Salipiger</taxon>
    </lineage>
</organism>
<reference evidence="3" key="1">
    <citation type="journal article" date="2014" name="Stand. Genomic Sci.">
        <title>Genome sequence of the exopolysaccharide-producing Salipiger mucosus type strain (DSM 16094(T)), a moderately halophilic member of the Roseobacter clade.</title>
        <authorList>
            <person name="Riedel T."/>
            <person name="Spring S."/>
            <person name="Fiebig A."/>
            <person name="Petersen J."/>
            <person name="Kyrpides N.C."/>
            <person name="Goker M."/>
            <person name="Klenk H.P."/>
        </authorList>
    </citation>
    <scope>NUCLEOTIDE SEQUENCE [LARGE SCALE GENOMIC DNA]</scope>
    <source>
        <strain evidence="3">DSM 16094</strain>
    </source>
</reference>
<dbReference type="Proteomes" id="UP000015347">
    <property type="component" value="Unassembled WGS sequence"/>
</dbReference>
<comment type="caution">
    <text evidence="2">The sequence shown here is derived from an EMBL/GenBank/DDBJ whole genome shotgun (WGS) entry which is preliminary data.</text>
</comment>
<feature type="transmembrane region" description="Helical" evidence="1">
    <location>
        <begin position="47"/>
        <end position="67"/>
    </location>
</feature>
<name>S9RP77_9RHOB</name>